<reference evidence="1 2" key="1">
    <citation type="submission" date="2020-07" db="EMBL/GenBank/DDBJ databases">
        <authorList>
            <person name="Feng X."/>
        </authorList>
    </citation>
    <scope>NUCLEOTIDE SEQUENCE [LARGE SCALE GENOMIC DNA]</scope>
    <source>
        <strain evidence="1 2">JCM14086</strain>
    </source>
</reference>
<dbReference type="Pfam" id="PF11013">
    <property type="entry name" value="DUF2851"/>
    <property type="match status" value="1"/>
</dbReference>
<dbReference type="Proteomes" id="UP000525652">
    <property type="component" value="Unassembled WGS sequence"/>
</dbReference>
<comment type="caution">
    <text evidence="1">The sequence shown here is derived from an EMBL/GenBank/DDBJ whole genome shotgun (WGS) entry which is preliminary data.</text>
</comment>
<gene>
    <name evidence="1" type="ORF">H5P30_06645</name>
</gene>
<protein>
    <submittedName>
        <fullName evidence="1">DUF2851 family protein</fullName>
    </submittedName>
</protein>
<name>A0A7X1AYV0_9BACT</name>
<evidence type="ECO:0000313" key="2">
    <source>
        <dbReference type="Proteomes" id="UP000525652"/>
    </source>
</evidence>
<keyword evidence="2" id="KW-1185">Reference proteome</keyword>
<sequence>MNSGNRVEELTGLYGPVFFAEKQVQRIWATRSFRQEGLVTRSGKVLEVLDPGRWNFQEGPDFRDAILVLDGRRCHGDVEIHLHERDWLRHKHGIDPNFDEVVLHVVLFPDRRDDLDQGEAGSTFETLEWLKYLDRDLETYFDDQGVDQLLDEGLPDSLTFLLDLPPEARESVLVRAARERWDRKVGVMQKRVEVAGRVATFHQIFLETLGLKRNRATMSRLAIAYPFEQWQQAPMETAAEAFASFQDDWHLAGCRPANHPRRRLESYGQWIAGGQLNGPERLIERPWRRSAEGGSLEMTSLRVARRRKEWELSKQEEEWRAIFAPGVVGSRFHTWIGDGLLPFLAAELPDYNGFPGWFVWPVGDVPDRMKRTLKVLEVTGPGRPLCNGWTQGIIRLLEPDYDPSSALGGA</sequence>
<dbReference type="EMBL" id="JACHVA010000053">
    <property type="protein sequence ID" value="MBC2601453.1"/>
    <property type="molecule type" value="Genomic_DNA"/>
</dbReference>
<dbReference type="RefSeq" id="WP_185692166.1">
    <property type="nucleotide sequence ID" value="NZ_JACHVA010000053.1"/>
</dbReference>
<organism evidence="1 2">
    <name type="scientific">Puniceicoccus vermicola</name>
    <dbReference type="NCBI Taxonomy" id="388746"/>
    <lineage>
        <taxon>Bacteria</taxon>
        <taxon>Pseudomonadati</taxon>
        <taxon>Verrucomicrobiota</taxon>
        <taxon>Opitutia</taxon>
        <taxon>Puniceicoccales</taxon>
        <taxon>Puniceicoccaceae</taxon>
        <taxon>Puniceicoccus</taxon>
    </lineage>
</organism>
<dbReference type="AlphaFoldDB" id="A0A7X1AYV0"/>
<evidence type="ECO:0000313" key="1">
    <source>
        <dbReference type="EMBL" id="MBC2601453.1"/>
    </source>
</evidence>
<dbReference type="InterPro" id="IPR021272">
    <property type="entry name" value="DUF2851"/>
</dbReference>
<proteinExistence type="predicted"/>
<accession>A0A7X1AYV0</accession>